<dbReference type="PRINTS" id="PR00783">
    <property type="entry name" value="MINTRINSICP"/>
</dbReference>
<dbReference type="SUPFAM" id="SSF81338">
    <property type="entry name" value="Aquaporin-like"/>
    <property type="match status" value="1"/>
</dbReference>
<accession>A0ABT1XSZ9</accession>
<keyword evidence="5 7" id="KW-0472">Membrane</keyword>
<dbReference type="PANTHER" id="PTHR45724:SF13">
    <property type="entry name" value="AQUAPORIN NIP1-1-RELATED"/>
    <property type="match status" value="1"/>
</dbReference>
<comment type="subcellular location">
    <subcellularLocation>
        <location evidence="1">Membrane</location>
        <topology evidence="1">Multi-pass membrane protein</topology>
    </subcellularLocation>
</comment>
<dbReference type="InterPro" id="IPR022357">
    <property type="entry name" value="MIP_CS"/>
</dbReference>
<dbReference type="InterPro" id="IPR034294">
    <property type="entry name" value="Aquaporin_transptr"/>
</dbReference>
<comment type="caution">
    <text evidence="8">The sequence shown here is derived from an EMBL/GenBank/DDBJ whole genome shotgun (WGS) entry which is preliminary data.</text>
</comment>
<protein>
    <submittedName>
        <fullName evidence="8">Aquaporin family protein</fullName>
    </submittedName>
</protein>
<dbReference type="InterPro" id="IPR000425">
    <property type="entry name" value="MIP"/>
</dbReference>
<gene>
    <name evidence="8" type="ORF">NSO95_12690</name>
</gene>
<feature type="transmembrane region" description="Helical" evidence="7">
    <location>
        <begin position="36"/>
        <end position="57"/>
    </location>
</feature>
<feature type="transmembrane region" description="Helical" evidence="7">
    <location>
        <begin position="191"/>
        <end position="213"/>
    </location>
</feature>
<keyword evidence="3 6" id="KW-0812">Transmembrane</keyword>
<evidence type="ECO:0000313" key="8">
    <source>
        <dbReference type="EMBL" id="MCR2834800.1"/>
    </source>
</evidence>
<organism evidence="8 9">
    <name type="scientific">Parerythrobacter lacustris</name>
    <dbReference type="NCBI Taxonomy" id="2969984"/>
    <lineage>
        <taxon>Bacteria</taxon>
        <taxon>Pseudomonadati</taxon>
        <taxon>Pseudomonadota</taxon>
        <taxon>Alphaproteobacteria</taxon>
        <taxon>Sphingomonadales</taxon>
        <taxon>Erythrobacteraceae</taxon>
        <taxon>Parerythrobacter</taxon>
    </lineage>
</organism>
<evidence type="ECO:0000313" key="9">
    <source>
        <dbReference type="Proteomes" id="UP001206067"/>
    </source>
</evidence>
<evidence type="ECO:0000256" key="2">
    <source>
        <dbReference type="ARBA" id="ARBA00022448"/>
    </source>
</evidence>
<sequence length="219" mass="22461">MIRRLSAEAIGSFFLFACVVGSGIMAESLAGGNVAIALLGNTVATGAILVVLIAMLGPVSGAHFNPAVTLAFLIRREIGAGEAVLFVLVQIAAGIVGVWAAHLMFDLPVWQFSVKPRTGAGQWLGEGIATFGLVLTILGTIRANRAWVPASVGLYITAAYWFTSSTSFANPAITIGRSLTDTFAGIAPGNVAGFVAAQLVGAVLAVGVARFVWGEGEDG</sequence>
<comment type="similarity">
    <text evidence="6">Belongs to the MIP/aquaporin (TC 1.A.8) family.</text>
</comment>
<dbReference type="InterPro" id="IPR023271">
    <property type="entry name" value="Aquaporin-like"/>
</dbReference>
<dbReference type="Proteomes" id="UP001206067">
    <property type="component" value="Unassembled WGS sequence"/>
</dbReference>
<dbReference type="PANTHER" id="PTHR45724">
    <property type="entry name" value="AQUAPORIN NIP2-1"/>
    <property type="match status" value="1"/>
</dbReference>
<keyword evidence="9" id="KW-1185">Reference proteome</keyword>
<evidence type="ECO:0000256" key="6">
    <source>
        <dbReference type="RuleBase" id="RU000477"/>
    </source>
</evidence>
<dbReference type="Pfam" id="PF00230">
    <property type="entry name" value="MIP"/>
    <property type="match status" value="1"/>
</dbReference>
<feature type="transmembrane region" description="Helical" evidence="7">
    <location>
        <begin position="120"/>
        <end position="139"/>
    </location>
</feature>
<dbReference type="RefSeq" id="WP_257596644.1">
    <property type="nucleotide sequence ID" value="NZ_JANKHH010000007.1"/>
</dbReference>
<keyword evidence="4 7" id="KW-1133">Transmembrane helix</keyword>
<keyword evidence="2 6" id="KW-0813">Transport</keyword>
<evidence type="ECO:0000256" key="4">
    <source>
        <dbReference type="ARBA" id="ARBA00022989"/>
    </source>
</evidence>
<dbReference type="Gene3D" id="1.20.1080.10">
    <property type="entry name" value="Glycerol uptake facilitator protein"/>
    <property type="match status" value="1"/>
</dbReference>
<reference evidence="8 9" key="1">
    <citation type="submission" date="2022-08" db="EMBL/GenBank/DDBJ databases">
        <title>Polyphasic taxonomy analysis of Qipengyuania sp.RS5-5.</title>
        <authorList>
            <person name="Xamxidin M."/>
            <person name="Wu M."/>
        </authorList>
    </citation>
    <scope>NUCLEOTIDE SEQUENCE [LARGE SCALE GENOMIC DNA]</scope>
    <source>
        <strain evidence="8 9">RS5-5</strain>
    </source>
</reference>
<evidence type="ECO:0000256" key="1">
    <source>
        <dbReference type="ARBA" id="ARBA00004141"/>
    </source>
</evidence>
<dbReference type="EMBL" id="JANKHH010000007">
    <property type="protein sequence ID" value="MCR2834800.1"/>
    <property type="molecule type" value="Genomic_DNA"/>
</dbReference>
<name>A0ABT1XSZ9_9SPHN</name>
<evidence type="ECO:0000256" key="3">
    <source>
        <dbReference type="ARBA" id="ARBA00022692"/>
    </source>
</evidence>
<feature type="transmembrane region" description="Helical" evidence="7">
    <location>
        <begin position="78"/>
        <end position="100"/>
    </location>
</feature>
<dbReference type="PROSITE" id="PS00221">
    <property type="entry name" value="MIP"/>
    <property type="match status" value="1"/>
</dbReference>
<evidence type="ECO:0000256" key="7">
    <source>
        <dbReference type="SAM" id="Phobius"/>
    </source>
</evidence>
<evidence type="ECO:0000256" key="5">
    <source>
        <dbReference type="ARBA" id="ARBA00023136"/>
    </source>
</evidence>
<proteinExistence type="inferred from homology"/>